<evidence type="ECO:0000313" key="2">
    <source>
        <dbReference type="EMBL" id="VFR26208.1"/>
    </source>
</evidence>
<dbReference type="HAMAP" id="MF_00336">
    <property type="entry name" value="BioD"/>
    <property type="match status" value="1"/>
</dbReference>
<dbReference type="EMBL" id="CAADIK010000004">
    <property type="protein sequence ID" value="VFR61098.1"/>
    <property type="molecule type" value="Genomic_DNA"/>
</dbReference>
<feature type="domain" description="Methyltransferase" evidence="1">
    <location>
        <begin position="56"/>
        <end position="149"/>
    </location>
</feature>
<dbReference type="InterPro" id="IPR029063">
    <property type="entry name" value="SAM-dependent_MTases_sf"/>
</dbReference>
<keyword evidence="2" id="KW-0436">Ligase</keyword>
<evidence type="ECO:0000313" key="3">
    <source>
        <dbReference type="EMBL" id="VFR55029.1"/>
    </source>
</evidence>
<dbReference type="InterPro" id="IPR041698">
    <property type="entry name" value="Methyltransf_25"/>
</dbReference>
<proteinExistence type="inferred from homology"/>
<evidence type="ECO:0000313" key="4">
    <source>
        <dbReference type="EMBL" id="VFR61098.1"/>
    </source>
</evidence>
<dbReference type="GO" id="GO:0009102">
    <property type="term" value="P:biotin biosynthetic process"/>
    <property type="evidence" value="ECO:0007669"/>
    <property type="project" value="UniProtKB-UniPathway"/>
</dbReference>
<name>A0A484PJK6_9ZZZZ</name>
<dbReference type="NCBIfam" id="TIGR00347">
    <property type="entry name" value="bioD"/>
    <property type="match status" value="1"/>
</dbReference>
<gene>
    <name evidence="2" type="ORF">AMP9_0888</name>
    <name evidence="3" type="ORF">BRI6_0886</name>
    <name evidence="4" type="ORF">BRI9_0940</name>
    <name evidence="5" type="ORF">IVO3_0938</name>
    <name evidence="6" type="ORF">RAN7_0878</name>
</gene>
<reference evidence="2" key="1">
    <citation type="submission" date="2019-03" db="EMBL/GenBank/DDBJ databases">
        <authorList>
            <person name="Danneels B."/>
        </authorList>
    </citation>
    <scope>NUCLEOTIDE SEQUENCE</scope>
</reference>
<dbReference type="UniPathway" id="UPA00078"/>
<dbReference type="EMBL" id="CAADIZ010000066">
    <property type="protein sequence ID" value="VFS32250.1"/>
    <property type="molecule type" value="Genomic_DNA"/>
</dbReference>
<dbReference type="Gene3D" id="3.40.50.300">
    <property type="entry name" value="P-loop containing nucleotide triphosphate hydrolases"/>
    <property type="match status" value="1"/>
</dbReference>
<dbReference type="CDD" id="cd02440">
    <property type="entry name" value="AdoMet_MTases"/>
    <property type="match status" value="1"/>
</dbReference>
<dbReference type="InterPro" id="IPR027417">
    <property type="entry name" value="P-loop_NTPase"/>
</dbReference>
<evidence type="ECO:0000259" key="1">
    <source>
        <dbReference type="Pfam" id="PF13649"/>
    </source>
</evidence>
<dbReference type="SUPFAM" id="SSF53335">
    <property type="entry name" value="S-adenosyl-L-methionine-dependent methyltransferases"/>
    <property type="match status" value="1"/>
</dbReference>
<dbReference type="Gene3D" id="3.40.50.150">
    <property type="entry name" value="Vaccinia Virus protein VP39"/>
    <property type="match status" value="1"/>
</dbReference>
<dbReference type="GO" id="GO:0000287">
    <property type="term" value="F:magnesium ion binding"/>
    <property type="evidence" value="ECO:0007669"/>
    <property type="project" value="InterPro"/>
</dbReference>
<evidence type="ECO:0000313" key="6">
    <source>
        <dbReference type="EMBL" id="VFS32250.1"/>
    </source>
</evidence>
<sequence>MTRGTPLAITPRKQGIAARFGQAASAYERHASVQARVVDDIMRRLEALPWPAAPRILEIGCGSGLLSRRLLARWPEARLTLTDVSAEMVAHCRGSADWPAGTRHLQWDGEHPPADAGSYDLIVSTLAVQWFDDLNAGLGRLARLLAPGGLLAVATLGARSLAQWRACLRQAGAALPAPGYPLAHDLRPAAPALQGAVDVALLTEHPGDAHAFLRGLRGIGALSGAGLGAGTLRAAMRLYDQGNRQVHYEILYGLWRAAQARGVFVSGTDTGVGKTLASAILARAWRADYWKPMQTGLADEAGDTATVMALAALTPGRLHPPACALQAPLSPWDAAREEGITLDAEALALPATDAPLVVEGAGGLYVPIDGRHMMIDLAARLGLPVVLVARSTLGTINHTLLSLRALASHGVPVAGVVLSGPINAGNRHAIEHFGGVPVILEIPALDQVDARAVSELADKVPPLASLCQPPASAS</sequence>
<dbReference type="CDD" id="cd03109">
    <property type="entry name" value="DTBS"/>
    <property type="match status" value="1"/>
</dbReference>
<dbReference type="EMBL" id="CAADII010000039">
    <property type="protein sequence ID" value="VFR55029.1"/>
    <property type="molecule type" value="Genomic_DNA"/>
</dbReference>
<accession>A0A484PJK6</accession>
<dbReference type="InterPro" id="IPR004472">
    <property type="entry name" value="DTB_synth_BioD"/>
</dbReference>
<dbReference type="EMBL" id="CAADIP010000045">
    <property type="protein sequence ID" value="VFR95203.1"/>
    <property type="molecule type" value="Genomic_DNA"/>
</dbReference>
<dbReference type="EMBL" id="CAADHY010000020">
    <property type="protein sequence ID" value="VFR26208.1"/>
    <property type="molecule type" value="Genomic_DNA"/>
</dbReference>
<dbReference type="PANTHER" id="PTHR43210">
    <property type="entry name" value="DETHIOBIOTIN SYNTHETASE"/>
    <property type="match status" value="1"/>
</dbReference>
<organism evidence="2">
    <name type="scientific">plant metagenome</name>
    <dbReference type="NCBI Taxonomy" id="1297885"/>
    <lineage>
        <taxon>unclassified sequences</taxon>
        <taxon>metagenomes</taxon>
        <taxon>organismal metagenomes</taxon>
    </lineage>
</organism>
<dbReference type="Pfam" id="PF13649">
    <property type="entry name" value="Methyltransf_25"/>
    <property type="match status" value="1"/>
</dbReference>
<dbReference type="EC" id="6.3.3.3" evidence="2"/>
<dbReference type="PANTHER" id="PTHR43210:SF5">
    <property type="entry name" value="DETHIOBIOTIN SYNTHETASE"/>
    <property type="match status" value="1"/>
</dbReference>
<evidence type="ECO:0000313" key="5">
    <source>
        <dbReference type="EMBL" id="VFR95203.1"/>
    </source>
</evidence>
<dbReference type="Pfam" id="PF13500">
    <property type="entry name" value="AAA_26"/>
    <property type="match status" value="1"/>
</dbReference>
<dbReference type="GO" id="GO:0005524">
    <property type="term" value="F:ATP binding"/>
    <property type="evidence" value="ECO:0007669"/>
    <property type="project" value="InterPro"/>
</dbReference>
<protein>
    <submittedName>
        <fullName evidence="2">Dethiobiotin synthetase</fullName>
        <ecNumber evidence="2">6.3.3.3</ecNumber>
    </submittedName>
</protein>
<dbReference type="GO" id="GO:0004141">
    <property type="term" value="F:dethiobiotin synthase activity"/>
    <property type="evidence" value="ECO:0007669"/>
    <property type="project" value="UniProtKB-EC"/>
</dbReference>
<dbReference type="AlphaFoldDB" id="A0A484PJK6"/>
<dbReference type="SUPFAM" id="SSF52540">
    <property type="entry name" value="P-loop containing nucleoside triphosphate hydrolases"/>
    <property type="match status" value="1"/>
</dbReference>